<evidence type="ECO:0000256" key="1">
    <source>
        <dbReference type="ARBA" id="ARBA00007447"/>
    </source>
</evidence>
<evidence type="ECO:0000256" key="3">
    <source>
        <dbReference type="PIRSR" id="PIRSR601461-1"/>
    </source>
</evidence>
<keyword evidence="4" id="KW-0378">Hydrolase</keyword>
<name>A0A498HBZ5_MALDO</name>
<dbReference type="InterPro" id="IPR033121">
    <property type="entry name" value="PEPTIDASE_A1"/>
</dbReference>
<dbReference type="InterPro" id="IPR001461">
    <property type="entry name" value="Aspartic_peptidase_A1"/>
</dbReference>
<dbReference type="InterPro" id="IPR001969">
    <property type="entry name" value="Aspartic_peptidase_AS"/>
</dbReference>
<sequence length="470" mass="51531">MASSLFLVSITLVVLTISDVDLGRCGPTVVLPLRQAFPAMYPVHLNKLQAWDRVRHTRVFKHNVGGGVNISVVYDDLFEHIGLYVTKVMVGSPPREFQLLFDTGSDVTWVPCISCSGCPRTTGGSPVSFYDHGSSSTAKVISCKHQLCTYNITYADQDKVFGYYVSDQIHFDMITRQFASSESVIFGCTTYESGMITWSPYKGVVGFGPGDASIISQLSSRGLTPKVFSHCLRRDDNGGGVLALGEIIDPRMVYTPLVPAMNYNVDLQSIAANGKLLSIDPAIFSTSHDRGTLIDSGTTVAYLVEEAYYAFVSAINFTVSKSVNHSFRAGNQYYAVSSSTSLAEAFPPVSLNFAGGVSMMLKPEEYLLNISYYKGVTTWAIAFNKADGGYTVFGDVVLKNKIIVYDLARRRLGWANHDCSLPLNVSVTFGKDEGPKRRHQNGSSSSSDVHVKLLIGIFFIHFKCWSQSVM</sequence>
<dbReference type="SUPFAM" id="SSF50630">
    <property type="entry name" value="Acid proteases"/>
    <property type="match status" value="1"/>
</dbReference>
<dbReference type="FunFam" id="2.40.70.10:FF:000018">
    <property type="entry name" value="Aspartic proteinase-like protein 2"/>
    <property type="match status" value="1"/>
</dbReference>
<feature type="active site" evidence="3">
    <location>
        <position position="102"/>
    </location>
</feature>
<keyword evidence="8" id="KW-1185">Reference proteome</keyword>
<dbReference type="EMBL" id="RDQH01000343">
    <property type="protein sequence ID" value="RXH68549.1"/>
    <property type="molecule type" value="Genomic_DNA"/>
</dbReference>
<dbReference type="GO" id="GO:0004190">
    <property type="term" value="F:aspartic-type endopeptidase activity"/>
    <property type="evidence" value="ECO:0007669"/>
    <property type="project" value="UniProtKB-KW"/>
</dbReference>
<dbReference type="Pfam" id="PF00026">
    <property type="entry name" value="Asp"/>
    <property type="match status" value="1"/>
</dbReference>
<dbReference type="Gene3D" id="2.40.70.10">
    <property type="entry name" value="Acid Proteases"/>
    <property type="match status" value="2"/>
</dbReference>
<evidence type="ECO:0000256" key="2">
    <source>
        <dbReference type="ARBA" id="ARBA00022670"/>
    </source>
</evidence>
<evidence type="ECO:0000256" key="5">
    <source>
        <dbReference type="SAM" id="SignalP"/>
    </source>
</evidence>
<keyword evidence="4" id="KW-0064">Aspartyl protease</keyword>
<dbReference type="PROSITE" id="PS00141">
    <property type="entry name" value="ASP_PROTEASE"/>
    <property type="match status" value="1"/>
</dbReference>
<dbReference type="AlphaFoldDB" id="A0A498HBZ5"/>
<evidence type="ECO:0000259" key="6">
    <source>
        <dbReference type="PROSITE" id="PS51767"/>
    </source>
</evidence>
<dbReference type="PANTHER" id="PTHR13683">
    <property type="entry name" value="ASPARTYL PROTEASES"/>
    <property type="match status" value="1"/>
</dbReference>
<gene>
    <name evidence="7" type="ORF">DVH24_030882</name>
</gene>
<feature type="chain" id="PRO_5019729922" description="Peptidase A1 domain-containing protein" evidence="5">
    <location>
        <begin position="26"/>
        <end position="470"/>
    </location>
</feature>
<protein>
    <recommendedName>
        <fullName evidence="6">Peptidase A1 domain-containing protein</fullName>
    </recommendedName>
</protein>
<dbReference type="InterPro" id="IPR021109">
    <property type="entry name" value="Peptidase_aspartic_dom_sf"/>
</dbReference>
<dbReference type="GO" id="GO:0006508">
    <property type="term" value="P:proteolysis"/>
    <property type="evidence" value="ECO:0007669"/>
    <property type="project" value="UniProtKB-KW"/>
</dbReference>
<dbReference type="PRINTS" id="PR00792">
    <property type="entry name" value="PEPSIN"/>
</dbReference>
<reference evidence="7 8" key="1">
    <citation type="submission" date="2018-10" db="EMBL/GenBank/DDBJ databases">
        <title>A high-quality apple genome assembly.</title>
        <authorList>
            <person name="Hu J."/>
        </authorList>
    </citation>
    <scope>NUCLEOTIDE SEQUENCE [LARGE SCALE GENOMIC DNA]</scope>
    <source>
        <strain evidence="8">cv. HFTH1</strain>
        <tissue evidence="7">Young leaf</tissue>
    </source>
</reference>
<feature type="signal peptide" evidence="5">
    <location>
        <begin position="1"/>
        <end position="25"/>
    </location>
</feature>
<comment type="similarity">
    <text evidence="1 4">Belongs to the peptidase A1 family.</text>
</comment>
<dbReference type="InterPro" id="IPR034161">
    <property type="entry name" value="Pepsin-like_plant"/>
</dbReference>
<keyword evidence="2 4" id="KW-0645">Protease</keyword>
<evidence type="ECO:0000313" key="7">
    <source>
        <dbReference type="EMBL" id="RXH68549.1"/>
    </source>
</evidence>
<dbReference type="CDD" id="cd05476">
    <property type="entry name" value="pepsin_A_like_plant"/>
    <property type="match status" value="1"/>
</dbReference>
<evidence type="ECO:0000256" key="4">
    <source>
        <dbReference type="RuleBase" id="RU000454"/>
    </source>
</evidence>
<evidence type="ECO:0000313" key="8">
    <source>
        <dbReference type="Proteomes" id="UP000290289"/>
    </source>
</evidence>
<dbReference type="PROSITE" id="PS51767">
    <property type="entry name" value="PEPTIDASE_A1"/>
    <property type="match status" value="1"/>
</dbReference>
<dbReference type="PANTHER" id="PTHR13683:SF875">
    <property type="entry name" value="EUKARYOTIC ASPARTYL PROTEASE FAMILY PROTEIN"/>
    <property type="match status" value="1"/>
</dbReference>
<dbReference type="Proteomes" id="UP000290289">
    <property type="component" value="Chromosome 17"/>
</dbReference>
<proteinExistence type="inferred from homology"/>
<accession>A0A498HBZ5</accession>
<comment type="caution">
    <text evidence="7">The sequence shown here is derived from an EMBL/GenBank/DDBJ whole genome shotgun (WGS) entry which is preliminary data.</text>
</comment>
<organism evidence="7 8">
    <name type="scientific">Malus domestica</name>
    <name type="common">Apple</name>
    <name type="synonym">Pyrus malus</name>
    <dbReference type="NCBI Taxonomy" id="3750"/>
    <lineage>
        <taxon>Eukaryota</taxon>
        <taxon>Viridiplantae</taxon>
        <taxon>Streptophyta</taxon>
        <taxon>Embryophyta</taxon>
        <taxon>Tracheophyta</taxon>
        <taxon>Spermatophyta</taxon>
        <taxon>Magnoliopsida</taxon>
        <taxon>eudicotyledons</taxon>
        <taxon>Gunneridae</taxon>
        <taxon>Pentapetalae</taxon>
        <taxon>rosids</taxon>
        <taxon>fabids</taxon>
        <taxon>Rosales</taxon>
        <taxon>Rosaceae</taxon>
        <taxon>Amygdaloideae</taxon>
        <taxon>Maleae</taxon>
        <taxon>Malus</taxon>
    </lineage>
</organism>
<feature type="active site" evidence="3">
    <location>
        <position position="295"/>
    </location>
</feature>
<keyword evidence="5" id="KW-0732">Signal</keyword>
<feature type="domain" description="Peptidase A1" evidence="6">
    <location>
        <begin position="84"/>
        <end position="415"/>
    </location>
</feature>